<dbReference type="GO" id="GO:0003676">
    <property type="term" value="F:nucleic acid binding"/>
    <property type="evidence" value="ECO:0007669"/>
    <property type="project" value="InterPro"/>
</dbReference>
<dbReference type="CDD" id="cd18787">
    <property type="entry name" value="SF2_C_DEAD"/>
    <property type="match status" value="1"/>
</dbReference>
<dbReference type="InParanoid" id="G0QSP0"/>
<name>G0QSP0_ICHMU</name>
<dbReference type="InterPro" id="IPR000629">
    <property type="entry name" value="RNA-helicase_DEAD-box_CS"/>
</dbReference>
<keyword evidence="2 6" id="KW-0547">Nucleotide-binding</keyword>
<dbReference type="OrthoDB" id="196131at2759"/>
<gene>
    <name evidence="9" type="ORF">IMG5_102560</name>
</gene>
<dbReference type="EMBL" id="GL983819">
    <property type="protein sequence ID" value="EGR31756.1"/>
    <property type="molecule type" value="Genomic_DNA"/>
</dbReference>
<dbReference type="FunCoup" id="G0QSP0">
    <property type="interactions" value="429"/>
</dbReference>
<dbReference type="eggNOG" id="KOG0341">
    <property type="taxonomic scope" value="Eukaryota"/>
</dbReference>
<evidence type="ECO:0000256" key="5">
    <source>
        <dbReference type="ARBA" id="ARBA00022840"/>
    </source>
</evidence>
<dbReference type="PROSITE" id="PS51192">
    <property type="entry name" value="HELICASE_ATP_BIND_1"/>
    <property type="match status" value="1"/>
</dbReference>
<evidence type="ECO:0000313" key="9">
    <source>
        <dbReference type="EMBL" id="EGR31756.1"/>
    </source>
</evidence>
<dbReference type="RefSeq" id="XP_004035242.1">
    <property type="nucleotide sequence ID" value="XM_004035194.1"/>
</dbReference>
<dbReference type="SMART" id="SM00490">
    <property type="entry name" value="HELICc"/>
    <property type="match status" value="1"/>
</dbReference>
<dbReference type="PROSITE" id="PS00039">
    <property type="entry name" value="DEAD_ATP_HELICASE"/>
    <property type="match status" value="1"/>
</dbReference>
<dbReference type="GO" id="GO:0003724">
    <property type="term" value="F:RNA helicase activity"/>
    <property type="evidence" value="ECO:0007669"/>
    <property type="project" value="UniProtKB-EC"/>
</dbReference>
<keyword evidence="3 6" id="KW-0378">Hydrolase</keyword>
<dbReference type="Pfam" id="PF00271">
    <property type="entry name" value="Helicase_C"/>
    <property type="match status" value="1"/>
</dbReference>
<organism evidence="9 10">
    <name type="scientific">Ichthyophthirius multifiliis</name>
    <name type="common">White spot disease agent</name>
    <name type="synonym">Ich</name>
    <dbReference type="NCBI Taxonomy" id="5932"/>
    <lineage>
        <taxon>Eukaryota</taxon>
        <taxon>Sar</taxon>
        <taxon>Alveolata</taxon>
        <taxon>Ciliophora</taxon>
        <taxon>Intramacronucleata</taxon>
        <taxon>Oligohymenophorea</taxon>
        <taxon>Hymenostomatida</taxon>
        <taxon>Ophryoglenina</taxon>
        <taxon>Ichthyophthirius</taxon>
    </lineage>
</organism>
<evidence type="ECO:0000259" key="7">
    <source>
        <dbReference type="PROSITE" id="PS51192"/>
    </source>
</evidence>
<comment type="similarity">
    <text evidence="6">Belongs to the DEAD box helicase family.</text>
</comment>
<dbReference type="InterPro" id="IPR001650">
    <property type="entry name" value="Helicase_C-like"/>
</dbReference>
<dbReference type="InterPro" id="IPR011545">
    <property type="entry name" value="DEAD/DEAH_box_helicase_dom"/>
</dbReference>
<feature type="domain" description="Helicase ATP-binding" evidence="7">
    <location>
        <begin position="28"/>
        <end position="156"/>
    </location>
</feature>
<dbReference type="InterPro" id="IPR014001">
    <property type="entry name" value="Helicase_ATP-bd"/>
</dbReference>
<evidence type="ECO:0000259" key="8">
    <source>
        <dbReference type="PROSITE" id="PS51194"/>
    </source>
</evidence>
<evidence type="ECO:0000256" key="3">
    <source>
        <dbReference type="ARBA" id="ARBA00022801"/>
    </source>
</evidence>
<sequence length="381" mass="43550">MKVHQHQQYYLQQINKNNQIKKKNIKHELAIQTYEFALYYSKKLNEAGYPELRVLLSIGGMDMNQQIQEARHGIHFLIGTPGRMSDMVDKGKFNMNICRFVVLDEADRLLDMIFEKEVRNLIEHIPGARQTLLFSSTMPKKVQDFAKQALINPIIINVGRAGSVNYNVIQEVEYVKQEEKLQHLIKCLQKTAPPVLIFCDKVQDVDDIHEYFLLKGIDVTALHGQKKQEERTKAMKDFQTGKKDVLIATDIGAKGLDFPNVQHVINFDMPKDIESYVHRIGRTGRLGKTGRSTTFVNKLQDENILSDLKMLLIEAKQAIPQFLNHLAQDTFTGGCSYCSGLGHTIHNCNKLELQKMKALTASAAQNLKEEIKAYLPEKKQQ</sequence>
<dbReference type="OMA" id="LAQVINY"/>
<dbReference type="AlphaFoldDB" id="G0QSP0"/>
<dbReference type="SUPFAM" id="SSF52540">
    <property type="entry name" value="P-loop containing nucleoside triphosphate hydrolases"/>
    <property type="match status" value="1"/>
</dbReference>
<evidence type="ECO:0000256" key="6">
    <source>
        <dbReference type="RuleBase" id="RU000492"/>
    </source>
</evidence>
<keyword evidence="5 6" id="KW-0067">ATP-binding</keyword>
<evidence type="ECO:0000256" key="4">
    <source>
        <dbReference type="ARBA" id="ARBA00022806"/>
    </source>
</evidence>
<evidence type="ECO:0000256" key="1">
    <source>
        <dbReference type="ARBA" id="ARBA00012552"/>
    </source>
</evidence>
<dbReference type="PANTHER" id="PTHR47958">
    <property type="entry name" value="ATP-DEPENDENT RNA HELICASE DBP3"/>
    <property type="match status" value="1"/>
</dbReference>
<feature type="domain" description="Helicase C-terminal" evidence="8">
    <location>
        <begin position="167"/>
        <end position="327"/>
    </location>
</feature>
<accession>G0QSP0</accession>
<dbReference type="Gene3D" id="3.40.50.300">
    <property type="entry name" value="P-loop containing nucleotide triphosphate hydrolases"/>
    <property type="match status" value="2"/>
</dbReference>
<dbReference type="GO" id="GO:0016787">
    <property type="term" value="F:hydrolase activity"/>
    <property type="evidence" value="ECO:0007669"/>
    <property type="project" value="UniProtKB-KW"/>
</dbReference>
<keyword evidence="10" id="KW-1185">Reference proteome</keyword>
<dbReference type="GeneID" id="14907908"/>
<proteinExistence type="inferred from homology"/>
<dbReference type="GO" id="GO:0005524">
    <property type="term" value="F:ATP binding"/>
    <property type="evidence" value="ECO:0007669"/>
    <property type="project" value="UniProtKB-KW"/>
</dbReference>
<protein>
    <recommendedName>
        <fullName evidence="1">RNA helicase</fullName>
        <ecNumber evidence="1">3.6.4.13</ecNumber>
    </recommendedName>
</protein>
<reference evidence="9 10" key="1">
    <citation type="submission" date="2011-07" db="EMBL/GenBank/DDBJ databases">
        <authorList>
            <person name="Coyne R."/>
            <person name="Brami D."/>
            <person name="Johnson J."/>
            <person name="Hostetler J."/>
            <person name="Hannick L."/>
            <person name="Clark T."/>
            <person name="Cassidy-Hanley D."/>
            <person name="Inman J."/>
        </authorList>
    </citation>
    <scope>NUCLEOTIDE SEQUENCE [LARGE SCALE GENOMIC DNA]</scope>
    <source>
        <strain evidence="9 10">G5</strain>
    </source>
</reference>
<dbReference type="Pfam" id="PF00270">
    <property type="entry name" value="DEAD"/>
    <property type="match status" value="1"/>
</dbReference>
<dbReference type="EC" id="3.6.4.13" evidence="1"/>
<dbReference type="SMART" id="SM00487">
    <property type="entry name" value="DEXDc"/>
    <property type="match status" value="1"/>
</dbReference>
<dbReference type="Proteomes" id="UP000008983">
    <property type="component" value="Unassembled WGS sequence"/>
</dbReference>
<dbReference type="STRING" id="857967.G0QSP0"/>
<evidence type="ECO:0000256" key="2">
    <source>
        <dbReference type="ARBA" id="ARBA00022741"/>
    </source>
</evidence>
<dbReference type="InterPro" id="IPR027417">
    <property type="entry name" value="P-loop_NTPase"/>
</dbReference>
<evidence type="ECO:0000313" key="10">
    <source>
        <dbReference type="Proteomes" id="UP000008983"/>
    </source>
</evidence>
<dbReference type="PROSITE" id="PS51194">
    <property type="entry name" value="HELICASE_CTER"/>
    <property type="match status" value="1"/>
</dbReference>
<dbReference type="FunFam" id="3.40.50.300:FF:000008">
    <property type="entry name" value="ATP-dependent RNA helicase RhlB"/>
    <property type="match status" value="1"/>
</dbReference>
<keyword evidence="4 6" id="KW-0347">Helicase</keyword>